<name>A0AA86QFK0_9EUKA</name>
<dbReference type="AlphaFoldDB" id="A0AA86QFK0"/>
<keyword evidence="1" id="KW-0812">Transmembrane</keyword>
<comment type="caution">
    <text evidence="2">The sequence shown here is derived from an EMBL/GenBank/DDBJ whole genome shotgun (WGS) entry which is preliminary data.</text>
</comment>
<evidence type="ECO:0000256" key="1">
    <source>
        <dbReference type="SAM" id="Phobius"/>
    </source>
</evidence>
<dbReference type="EMBL" id="CAXDID020000133">
    <property type="protein sequence ID" value="CAL6036132.1"/>
    <property type="molecule type" value="Genomic_DNA"/>
</dbReference>
<evidence type="ECO:0000313" key="4">
    <source>
        <dbReference type="Proteomes" id="UP001642409"/>
    </source>
</evidence>
<gene>
    <name evidence="3" type="ORF">HINF_LOCUS36262</name>
    <name evidence="2" type="ORF">HINF_LOCUS41753</name>
</gene>
<organism evidence="2">
    <name type="scientific">Hexamita inflata</name>
    <dbReference type="NCBI Taxonomy" id="28002"/>
    <lineage>
        <taxon>Eukaryota</taxon>
        <taxon>Metamonada</taxon>
        <taxon>Diplomonadida</taxon>
        <taxon>Hexamitidae</taxon>
        <taxon>Hexamitinae</taxon>
        <taxon>Hexamita</taxon>
    </lineage>
</organism>
<accession>A0AA86QFK0</accession>
<dbReference type="EMBL" id="CATOUU010000845">
    <property type="protein sequence ID" value="CAI9954108.1"/>
    <property type="molecule type" value="Genomic_DNA"/>
</dbReference>
<evidence type="ECO:0000313" key="3">
    <source>
        <dbReference type="EMBL" id="CAL6036132.1"/>
    </source>
</evidence>
<protein>
    <submittedName>
        <fullName evidence="2">Uncharacterized protein</fullName>
    </submittedName>
</protein>
<evidence type="ECO:0000313" key="2">
    <source>
        <dbReference type="EMBL" id="CAI9954108.1"/>
    </source>
</evidence>
<dbReference type="Proteomes" id="UP001642409">
    <property type="component" value="Unassembled WGS sequence"/>
</dbReference>
<reference evidence="2" key="1">
    <citation type="submission" date="2023-06" db="EMBL/GenBank/DDBJ databases">
        <authorList>
            <person name="Kurt Z."/>
        </authorList>
    </citation>
    <scope>NUCLEOTIDE SEQUENCE</scope>
</reference>
<keyword evidence="1" id="KW-0472">Membrane</keyword>
<keyword evidence="1" id="KW-1133">Transmembrane helix</keyword>
<sequence length="828" mass="90546">MYGSISTKSTLKFVSAQSYQITGDINGICSGFFRLLFNATQLLKIDLEKIETFNQVHMIWKQCLVQAQENQAVNLQLLLNLVKITENNYMRSIQMLINSLPSVLQEIFAVEMYCQNCQLSQVLITSTQDNICDHCSKSMKLIQAPTILFQFSQDKINTKPFIYNQNFVLNAVLTAKRENSQTICYTILVDFQNAQNMYILNAIANSNQRQTSTQELTYLKQLKINQYLQNELESTVRHKIGKAQLSCYFNFSKLTGQAKVNAQNEFGIKTAIEPINMPESPKRTQELDIRIPPPSPKITYQRESVLQPAIEIETAEEIIEKEPEVIQRRIKIIDYAWIIWACVGISCIFFIASIIIVASTLNKMKGTQTLKGIIVTNKMYNTISVQSASDISTYVPVKKNQIRLKAASDSGLYIDQLNTTYIHSNKSSVQYMVDYYNKCEEYSPTAADFYGKTLASIYITNLTTTSLTPTSLVISDTLSFGPAIVIDTLTVDSLTANRIDSAKMNCTNVTSTTDGTVALLTITNSGTTSSFSSKLIFGQNLSTINISGTNSAVNTMSGPGFFTTQSLNSTPVSIVNSTYTLNGGRFTSDSVTISNTELTFSGTKITTNTLNCSKATVTEMNSTNFTTTSLTVSNKFTAQNLYATTLTANSLNNTATVQADYISAGVLNFTNNLQVSTVFSSNSTTSQITTSSPITLGKSTFSGTDIAITGTINADSVLTLDAGTQINTNNITFSTKAYGTQLTIPEVSGLTKITATQANTGNFTTNTLNLNQAISVSGTLAAKEFLVVDTNNARTSIFVEASGTVAGNMGIVYMDGYTVNAGSVDNCK</sequence>
<reference evidence="3 4" key="2">
    <citation type="submission" date="2024-07" db="EMBL/GenBank/DDBJ databases">
        <authorList>
            <person name="Akdeniz Z."/>
        </authorList>
    </citation>
    <scope>NUCLEOTIDE SEQUENCE [LARGE SCALE GENOMIC DNA]</scope>
</reference>
<proteinExistence type="predicted"/>
<feature type="transmembrane region" description="Helical" evidence="1">
    <location>
        <begin position="337"/>
        <end position="361"/>
    </location>
</feature>
<keyword evidence="4" id="KW-1185">Reference proteome</keyword>